<keyword evidence="6" id="KW-1185">Reference proteome</keyword>
<organism evidence="5 6">
    <name type="scientific">Thalassotalea marina</name>
    <dbReference type="NCBI Taxonomy" id="1673741"/>
    <lineage>
        <taxon>Bacteria</taxon>
        <taxon>Pseudomonadati</taxon>
        <taxon>Pseudomonadota</taxon>
        <taxon>Gammaproteobacteria</taxon>
        <taxon>Alteromonadales</taxon>
        <taxon>Colwelliaceae</taxon>
        <taxon>Thalassotalea</taxon>
    </lineage>
</organism>
<comment type="catalytic activity">
    <reaction evidence="3">
        <text>2 GTP = 3',3'-c-di-GMP + 2 diphosphate</text>
        <dbReference type="Rhea" id="RHEA:24898"/>
        <dbReference type="ChEBI" id="CHEBI:33019"/>
        <dbReference type="ChEBI" id="CHEBI:37565"/>
        <dbReference type="ChEBI" id="CHEBI:58805"/>
        <dbReference type="EC" id="2.7.7.65"/>
    </reaction>
</comment>
<reference evidence="5" key="1">
    <citation type="journal article" date="2014" name="Int. J. Syst. Evol. Microbiol.">
        <title>Complete genome sequence of Corynebacterium casei LMG S-19264T (=DSM 44701T), isolated from a smear-ripened cheese.</title>
        <authorList>
            <consortium name="US DOE Joint Genome Institute (JGI-PGF)"/>
            <person name="Walter F."/>
            <person name="Albersmeier A."/>
            <person name="Kalinowski J."/>
            <person name="Ruckert C."/>
        </authorList>
    </citation>
    <scope>NUCLEOTIDE SEQUENCE</scope>
    <source>
        <strain evidence="5">KCTC 42731</strain>
    </source>
</reference>
<feature type="domain" description="GGDEF" evidence="4">
    <location>
        <begin position="192"/>
        <end position="321"/>
    </location>
</feature>
<accession>A0A919BNT0</accession>
<evidence type="ECO:0000256" key="2">
    <source>
        <dbReference type="ARBA" id="ARBA00012528"/>
    </source>
</evidence>
<dbReference type="Pfam" id="PF00990">
    <property type="entry name" value="GGDEF"/>
    <property type="match status" value="1"/>
</dbReference>
<dbReference type="InterPro" id="IPR029787">
    <property type="entry name" value="Nucleotide_cyclase"/>
</dbReference>
<dbReference type="PANTHER" id="PTHR45138">
    <property type="entry name" value="REGULATORY COMPONENTS OF SENSORY TRANSDUCTION SYSTEM"/>
    <property type="match status" value="1"/>
</dbReference>
<protein>
    <recommendedName>
        <fullName evidence="2">diguanylate cyclase</fullName>
        <ecNumber evidence="2">2.7.7.65</ecNumber>
    </recommendedName>
</protein>
<proteinExistence type="predicted"/>
<dbReference type="GO" id="GO:0052621">
    <property type="term" value="F:diguanylate cyclase activity"/>
    <property type="evidence" value="ECO:0007669"/>
    <property type="project" value="UniProtKB-EC"/>
</dbReference>
<evidence type="ECO:0000313" key="5">
    <source>
        <dbReference type="EMBL" id="GHG01838.1"/>
    </source>
</evidence>
<dbReference type="InterPro" id="IPR043128">
    <property type="entry name" value="Rev_trsase/Diguanyl_cyclase"/>
</dbReference>
<dbReference type="InterPro" id="IPR050469">
    <property type="entry name" value="Diguanylate_Cyclase"/>
</dbReference>
<dbReference type="EMBL" id="BNCK01000008">
    <property type="protein sequence ID" value="GHG01838.1"/>
    <property type="molecule type" value="Genomic_DNA"/>
</dbReference>
<dbReference type="NCBIfam" id="TIGR00254">
    <property type="entry name" value="GGDEF"/>
    <property type="match status" value="1"/>
</dbReference>
<dbReference type="SMART" id="SM00267">
    <property type="entry name" value="GGDEF"/>
    <property type="match status" value="1"/>
</dbReference>
<dbReference type="GO" id="GO:0005886">
    <property type="term" value="C:plasma membrane"/>
    <property type="evidence" value="ECO:0007669"/>
    <property type="project" value="TreeGrafter"/>
</dbReference>
<dbReference type="Gene3D" id="3.30.70.270">
    <property type="match status" value="1"/>
</dbReference>
<dbReference type="InterPro" id="IPR000160">
    <property type="entry name" value="GGDEF_dom"/>
</dbReference>
<evidence type="ECO:0000256" key="1">
    <source>
        <dbReference type="ARBA" id="ARBA00001946"/>
    </source>
</evidence>
<evidence type="ECO:0000313" key="6">
    <source>
        <dbReference type="Proteomes" id="UP000623842"/>
    </source>
</evidence>
<dbReference type="AlphaFoldDB" id="A0A919BNT0"/>
<dbReference type="GO" id="GO:0043709">
    <property type="term" value="P:cell adhesion involved in single-species biofilm formation"/>
    <property type="evidence" value="ECO:0007669"/>
    <property type="project" value="TreeGrafter"/>
</dbReference>
<dbReference type="EC" id="2.7.7.65" evidence="2"/>
<evidence type="ECO:0000259" key="4">
    <source>
        <dbReference type="PROSITE" id="PS50887"/>
    </source>
</evidence>
<reference evidence="5" key="2">
    <citation type="submission" date="2020-09" db="EMBL/GenBank/DDBJ databases">
        <authorList>
            <person name="Sun Q."/>
            <person name="Kim S."/>
        </authorList>
    </citation>
    <scope>NUCLEOTIDE SEQUENCE</scope>
    <source>
        <strain evidence="5">KCTC 42731</strain>
    </source>
</reference>
<dbReference type="FunFam" id="3.30.70.270:FF:000001">
    <property type="entry name" value="Diguanylate cyclase domain protein"/>
    <property type="match status" value="1"/>
</dbReference>
<comment type="caution">
    <text evidence="5">The sequence shown here is derived from an EMBL/GenBank/DDBJ whole genome shotgun (WGS) entry which is preliminary data.</text>
</comment>
<comment type="cofactor">
    <cofactor evidence="1">
        <name>Mg(2+)</name>
        <dbReference type="ChEBI" id="CHEBI:18420"/>
    </cofactor>
</comment>
<dbReference type="Proteomes" id="UP000623842">
    <property type="component" value="Unassembled WGS sequence"/>
</dbReference>
<gene>
    <name evidence="5" type="ORF">GCM10017161_33280</name>
</gene>
<dbReference type="GO" id="GO:1902201">
    <property type="term" value="P:negative regulation of bacterial-type flagellum-dependent cell motility"/>
    <property type="evidence" value="ECO:0007669"/>
    <property type="project" value="TreeGrafter"/>
</dbReference>
<dbReference type="PANTHER" id="PTHR45138:SF9">
    <property type="entry name" value="DIGUANYLATE CYCLASE DGCM-RELATED"/>
    <property type="match status" value="1"/>
</dbReference>
<dbReference type="CDD" id="cd01949">
    <property type="entry name" value="GGDEF"/>
    <property type="match status" value="1"/>
</dbReference>
<sequence length="340" mass="38879">MDSIIEITNNRDSDEFGISIVATIAELIPSCSVCLFQYNEFPFASYKSIVTLSVKKDDEGIKQFQWNIDVPQDTHEYLDKNIDHLLKLTVYQSSQGVHHVFIPILIEGKIEYAIDISSEERFSNKLDSILAITKVCENFYAILAHSEKDSLTGLFNRRTYDLKLNQLIKKQYYNKKYGESVENEKREKGKAGATWLAVIDIDLFKQVNDKFGHIYGDEVLLTLSQLMNHSFRQNDLLFRFGGEEFVIILEPISDNDVVKLLESFRAKVSQHKFPMVGKITVSIGFAKVADSVHPKSIFDNADKALYYAKEAGRNKVCNYEQLVASGDIFEHEEEGDIELF</sequence>
<name>A0A919BNT0_9GAMM</name>
<evidence type="ECO:0000256" key="3">
    <source>
        <dbReference type="ARBA" id="ARBA00034247"/>
    </source>
</evidence>
<dbReference type="PROSITE" id="PS50887">
    <property type="entry name" value="GGDEF"/>
    <property type="match status" value="1"/>
</dbReference>
<dbReference type="SUPFAM" id="SSF55073">
    <property type="entry name" value="Nucleotide cyclase"/>
    <property type="match status" value="1"/>
</dbReference>